<name>A0ABV6DMA5_9BACL</name>
<gene>
    <name evidence="3" type="ORF">ACFFK0_15140</name>
</gene>
<feature type="domain" description="Bacterial Ig" evidence="2">
    <location>
        <begin position="188"/>
        <end position="262"/>
    </location>
</feature>
<evidence type="ECO:0000259" key="2">
    <source>
        <dbReference type="Pfam" id="PF17936"/>
    </source>
</evidence>
<dbReference type="EMBL" id="JBHLWN010000062">
    <property type="protein sequence ID" value="MFC0213766.1"/>
    <property type="molecule type" value="Genomic_DNA"/>
</dbReference>
<dbReference type="RefSeq" id="WP_377471097.1">
    <property type="nucleotide sequence ID" value="NZ_JBHLWN010000062.1"/>
</dbReference>
<dbReference type="Gene3D" id="2.60.40.10">
    <property type="entry name" value="Immunoglobulins"/>
    <property type="match status" value="1"/>
</dbReference>
<evidence type="ECO:0000256" key="1">
    <source>
        <dbReference type="SAM" id="MobiDB-lite"/>
    </source>
</evidence>
<dbReference type="Pfam" id="PF17936">
    <property type="entry name" value="Big_6"/>
    <property type="match status" value="2"/>
</dbReference>
<reference evidence="3 4" key="1">
    <citation type="submission" date="2024-09" db="EMBL/GenBank/DDBJ databases">
        <authorList>
            <person name="Sun Q."/>
            <person name="Mori K."/>
        </authorList>
    </citation>
    <scope>NUCLEOTIDE SEQUENCE [LARGE SCALE GENOMIC DNA]</scope>
    <source>
        <strain evidence="3 4">CCM 7759</strain>
    </source>
</reference>
<protein>
    <submittedName>
        <fullName evidence="3">Ig-like domain-containing protein</fullName>
    </submittedName>
</protein>
<comment type="caution">
    <text evidence="3">The sequence shown here is derived from an EMBL/GenBank/DDBJ whole genome shotgun (WGS) entry which is preliminary data.</text>
</comment>
<evidence type="ECO:0000313" key="3">
    <source>
        <dbReference type="EMBL" id="MFC0213766.1"/>
    </source>
</evidence>
<feature type="domain" description="Bacterial Ig" evidence="2">
    <location>
        <begin position="275"/>
        <end position="345"/>
    </location>
</feature>
<dbReference type="Proteomes" id="UP001589776">
    <property type="component" value="Unassembled WGS sequence"/>
</dbReference>
<feature type="region of interest" description="Disordered" evidence="1">
    <location>
        <begin position="79"/>
        <end position="104"/>
    </location>
</feature>
<accession>A0ABV6DMA5</accession>
<proteinExistence type="predicted"/>
<dbReference type="InterPro" id="IPR013783">
    <property type="entry name" value="Ig-like_fold"/>
</dbReference>
<feature type="region of interest" description="Disordered" evidence="1">
    <location>
        <begin position="137"/>
        <end position="191"/>
    </location>
</feature>
<organism evidence="3 4">
    <name type="scientific">Paenibacillus chartarius</name>
    <dbReference type="NCBI Taxonomy" id="747481"/>
    <lineage>
        <taxon>Bacteria</taxon>
        <taxon>Bacillati</taxon>
        <taxon>Bacillota</taxon>
        <taxon>Bacilli</taxon>
        <taxon>Bacillales</taxon>
        <taxon>Paenibacillaceae</taxon>
        <taxon>Paenibacillus</taxon>
    </lineage>
</organism>
<feature type="compositionally biased region" description="Basic and acidic residues" evidence="1">
    <location>
        <begin position="137"/>
        <end position="146"/>
    </location>
</feature>
<dbReference type="InterPro" id="IPR041498">
    <property type="entry name" value="Big_6"/>
</dbReference>
<keyword evidence="4" id="KW-1185">Reference proteome</keyword>
<sequence length="493" mass="52800">MRNALNNNNPVVLQRGDAVSDLTVKTLEDLNKVSQNINGLVSNIANEAIKLNKTDSAELSRLIDNANLDIQKTEQKIDLNKPAIDRNAGVDPAQQQQKQAEKDRMDRIAQQTLQNRTQQQLQLNDFIKKVQEQIRDQKKSNKEAEAKIVQSAAQSVNNPTKPPAQQNPQQDTNTNSGSDGGGTIVLDKPTELTANDRSLSISGKAMAGKTIKIEKLSGTSYVAVASGPVGTNGSYNVSASELIPAGTTLRAYVTDGSNNSAALEAVVKAKAPEGITAGSNYVQGQAGAGSTIVVKNVSGDIIAQGTTGLNGQFNVSWTTDLWGQKLNVYVTSADNTAHPVVEVTTQNQSSVTLVKTDRTDGFDVAVKLDGLSNVYGVELHFLSDEMRDSGTGNPYGTPVRNVDKFPDAQSVEVIKYAQGTVNGATKLETIYAVTKFNAGSTVSFTNDQLVKIPFNVTTSDPVHFKLEYVLIVDQAGNAIPVAQQNNTSFTYTK</sequence>
<feature type="compositionally biased region" description="Polar residues" evidence="1">
    <location>
        <begin position="151"/>
        <end position="170"/>
    </location>
</feature>
<evidence type="ECO:0000313" key="4">
    <source>
        <dbReference type="Proteomes" id="UP001589776"/>
    </source>
</evidence>